<gene>
    <name evidence="1" type="ORF">UR21_C0004G0010</name>
</gene>
<reference evidence="1 2" key="1">
    <citation type="journal article" date="2015" name="Nature">
        <title>rRNA introns, odd ribosomes, and small enigmatic genomes across a large radiation of phyla.</title>
        <authorList>
            <person name="Brown C.T."/>
            <person name="Hug L.A."/>
            <person name="Thomas B.C."/>
            <person name="Sharon I."/>
            <person name="Castelle C.J."/>
            <person name="Singh A."/>
            <person name="Wilkins M.J."/>
            <person name="Williams K.H."/>
            <person name="Banfield J.F."/>
        </authorList>
    </citation>
    <scope>NUCLEOTIDE SEQUENCE [LARGE SCALE GENOMIC DNA]</scope>
</reference>
<accession>A0A0F9YK34</accession>
<protein>
    <submittedName>
        <fullName evidence="1">Uncharacterized protein</fullName>
    </submittedName>
</protein>
<evidence type="ECO:0000313" key="2">
    <source>
        <dbReference type="Proteomes" id="UP000034803"/>
    </source>
</evidence>
<sequence>MEKEADRLDIKLGNLAAINGLMMIYKDTKNSKILSIDEKIKHKKISDELFEMAYLLLDEPDRKWGTNHSKPTVCYN</sequence>
<dbReference type="AlphaFoldDB" id="A0A0F9YK34"/>
<comment type="caution">
    <text evidence="1">The sequence shown here is derived from an EMBL/GenBank/DDBJ whole genome shotgun (WGS) entry which is preliminary data.</text>
</comment>
<proteinExistence type="predicted"/>
<name>A0A0F9YK34_9BACT</name>
<dbReference type="Proteomes" id="UP000034803">
    <property type="component" value="Unassembled WGS sequence"/>
</dbReference>
<evidence type="ECO:0000313" key="1">
    <source>
        <dbReference type="EMBL" id="KKP31874.1"/>
    </source>
</evidence>
<organism evidence="1 2">
    <name type="scientific">Candidatus Woesebacteria bacterium GW2011_GWC2_31_9</name>
    <dbReference type="NCBI Taxonomy" id="1618586"/>
    <lineage>
        <taxon>Bacteria</taxon>
        <taxon>Candidatus Woeseibacteriota</taxon>
    </lineage>
</organism>
<dbReference type="EMBL" id="LBOI01000004">
    <property type="protein sequence ID" value="KKP31874.1"/>
    <property type="molecule type" value="Genomic_DNA"/>
</dbReference>